<dbReference type="EMBL" id="JAUIQD010000004">
    <property type="protein sequence ID" value="KAK3353280.1"/>
    <property type="molecule type" value="Genomic_DNA"/>
</dbReference>
<evidence type="ECO:0000313" key="2">
    <source>
        <dbReference type="Proteomes" id="UP001275084"/>
    </source>
</evidence>
<proteinExistence type="predicted"/>
<accession>A0AAJ0HIX5</accession>
<name>A0AAJ0HIX5_9PEZI</name>
<protein>
    <submittedName>
        <fullName evidence="1">Uncharacterized protein</fullName>
    </submittedName>
</protein>
<gene>
    <name evidence="1" type="ORF">B0T25DRAFT_544138</name>
</gene>
<keyword evidence="2" id="KW-1185">Reference proteome</keyword>
<organism evidence="1 2">
    <name type="scientific">Lasiosphaeria hispida</name>
    <dbReference type="NCBI Taxonomy" id="260671"/>
    <lineage>
        <taxon>Eukaryota</taxon>
        <taxon>Fungi</taxon>
        <taxon>Dikarya</taxon>
        <taxon>Ascomycota</taxon>
        <taxon>Pezizomycotina</taxon>
        <taxon>Sordariomycetes</taxon>
        <taxon>Sordariomycetidae</taxon>
        <taxon>Sordariales</taxon>
        <taxon>Lasiosphaeriaceae</taxon>
        <taxon>Lasiosphaeria</taxon>
    </lineage>
</organism>
<dbReference type="Proteomes" id="UP001275084">
    <property type="component" value="Unassembled WGS sequence"/>
</dbReference>
<reference evidence="1" key="1">
    <citation type="journal article" date="2023" name="Mol. Phylogenet. Evol.">
        <title>Genome-scale phylogeny and comparative genomics of the fungal order Sordariales.</title>
        <authorList>
            <person name="Hensen N."/>
            <person name="Bonometti L."/>
            <person name="Westerberg I."/>
            <person name="Brannstrom I.O."/>
            <person name="Guillou S."/>
            <person name="Cros-Aarteil S."/>
            <person name="Calhoun S."/>
            <person name="Haridas S."/>
            <person name="Kuo A."/>
            <person name="Mondo S."/>
            <person name="Pangilinan J."/>
            <person name="Riley R."/>
            <person name="LaButti K."/>
            <person name="Andreopoulos B."/>
            <person name="Lipzen A."/>
            <person name="Chen C."/>
            <person name="Yan M."/>
            <person name="Daum C."/>
            <person name="Ng V."/>
            <person name="Clum A."/>
            <person name="Steindorff A."/>
            <person name="Ohm R.A."/>
            <person name="Martin F."/>
            <person name="Silar P."/>
            <person name="Natvig D.O."/>
            <person name="Lalanne C."/>
            <person name="Gautier V."/>
            <person name="Ament-Velasquez S.L."/>
            <person name="Kruys A."/>
            <person name="Hutchinson M.I."/>
            <person name="Powell A.J."/>
            <person name="Barry K."/>
            <person name="Miller A.N."/>
            <person name="Grigoriev I.V."/>
            <person name="Debuchy R."/>
            <person name="Gladieux P."/>
            <person name="Hiltunen Thoren M."/>
            <person name="Johannesson H."/>
        </authorList>
    </citation>
    <scope>NUCLEOTIDE SEQUENCE</scope>
    <source>
        <strain evidence="1">CBS 955.72</strain>
    </source>
</reference>
<reference evidence="1" key="2">
    <citation type="submission" date="2023-06" db="EMBL/GenBank/DDBJ databases">
        <authorList>
            <consortium name="Lawrence Berkeley National Laboratory"/>
            <person name="Haridas S."/>
            <person name="Hensen N."/>
            <person name="Bonometti L."/>
            <person name="Westerberg I."/>
            <person name="Brannstrom I.O."/>
            <person name="Guillou S."/>
            <person name="Cros-Aarteil S."/>
            <person name="Calhoun S."/>
            <person name="Kuo A."/>
            <person name="Mondo S."/>
            <person name="Pangilinan J."/>
            <person name="Riley R."/>
            <person name="Labutti K."/>
            <person name="Andreopoulos B."/>
            <person name="Lipzen A."/>
            <person name="Chen C."/>
            <person name="Yanf M."/>
            <person name="Daum C."/>
            <person name="Ng V."/>
            <person name="Clum A."/>
            <person name="Steindorff A."/>
            <person name="Ohm R."/>
            <person name="Martin F."/>
            <person name="Silar P."/>
            <person name="Natvig D."/>
            <person name="Lalanne C."/>
            <person name="Gautier V."/>
            <person name="Ament-Velasquez S.L."/>
            <person name="Kruys A."/>
            <person name="Hutchinson M.I."/>
            <person name="Powell A.J."/>
            <person name="Barry K."/>
            <person name="Miller A.N."/>
            <person name="Grigoriev I.V."/>
            <person name="Debuchy R."/>
            <person name="Gladieux P."/>
            <person name="Thoren M.H."/>
            <person name="Johannesson H."/>
        </authorList>
    </citation>
    <scope>NUCLEOTIDE SEQUENCE</scope>
    <source>
        <strain evidence="1">CBS 955.72</strain>
    </source>
</reference>
<evidence type="ECO:0000313" key="1">
    <source>
        <dbReference type="EMBL" id="KAK3353280.1"/>
    </source>
</evidence>
<dbReference type="AlphaFoldDB" id="A0AAJ0HIX5"/>
<comment type="caution">
    <text evidence="1">The sequence shown here is derived from an EMBL/GenBank/DDBJ whole genome shotgun (WGS) entry which is preliminary data.</text>
</comment>
<sequence>MWYYWLLGLPSARFYLETKLGVKLSGFPVYETMKLYDSFSLKVSPTTISQTLKTKRWARKTNGHIGKQQNPDLRELYLYKLSDCLISTDLYRRVWL</sequence>